<name>A0ABS2DHI3_9BACI</name>
<organism evidence="1 2">
    <name type="scientific">Bacillus suaedaesalsae</name>
    <dbReference type="NCBI Taxonomy" id="2810349"/>
    <lineage>
        <taxon>Bacteria</taxon>
        <taxon>Bacillati</taxon>
        <taxon>Bacillota</taxon>
        <taxon>Bacilli</taxon>
        <taxon>Bacillales</taxon>
        <taxon>Bacillaceae</taxon>
        <taxon>Bacillus</taxon>
    </lineage>
</organism>
<accession>A0ABS2DHI3</accession>
<reference evidence="1 2" key="1">
    <citation type="submission" date="2021-02" db="EMBL/GenBank/DDBJ databases">
        <title>Bacillus sp. RD4P76, an endophyte from a halophyte.</title>
        <authorList>
            <person name="Sun J.-Q."/>
        </authorList>
    </citation>
    <scope>NUCLEOTIDE SEQUENCE [LARGE SCALE GENOMIC DNA]</scope>
    <source>
        <strain evidence="1 2">RD4P76</strain>
    </source>
</reference>
<evidence type="ECO:0000313" key="1">
    <source>
        <dbReference type="EMBL" id="MBM6617944.1"/>
    </source>
</evidence>
<dbReference type="EMBL" id="JAFELM010000028">
    <property type="protein sequence ID" value="MBM6617944.1"/>
    <property type="molecule type" value="Genomic_DNA"/>
</dbReference>
<gene>
    <name evidence="1" type="ORF">JR050_09710</name>
</gene>
<dbReference type="Proteomes" id="UP001518925">
    <property type="component" value="Unassembled WGS sequence"/>
</dbReference>
<evidence type="ECO:0000313" key="2">
    <source>
        <dbReference type="Proteomes" id="UP001518925"/>
    </source>
</evidence>
<sequence>MGLEYLNNGKKELALKELDEALLIDPDNFLIRKQRWYIRHPEKFAPTIDIEWQQATLEQERIHETSLNGENCGPEGCTIPGTTKE</sequence>
<evidence type="ECO:0008006" key="3">
    <source>
        <dbReference type="Google" id="ProtNLM"/>
    </source>
</evidence>
<protein>
    <recommendedName>
        <fullName evidence="3">Tetratricopeptide repeat protein</fullName>
    </recommendedName>
</protein>
<comment type="caution">
    <text evidence="1">The sequence shown here is derived from an EMBL/GenBank/DDBJ whole genome shotgun (WGS) entry which is preliminary data.</text>
</comment>
<proteinExistence type="predicted"/>
<keyword evidence="2" id="KW-1185">Reference proteome</keyword>